<reference evidence="9 10" key="1">
    <citation type="submission" date="2016-10" db="EMBL/GenBank/DDBJ databases">
        <authorList>
            <person name="de Groot N.N."/>
        </authorList>
    </citation>
    <scope>NUCLEOTIDE SEQUENCE [LARGE SCALE GENOMIC DNA]</scope>
    <source>
        <strain evidence="9 10">DSM 16981</strain>
    </source>
</reference>
<comment type="similarity">
    <text evidence="6">Belongs to the lyase 1 family. Argininosuccinate lyase subfamily.</text>
</comment>
<dbReference type="STRING" id="349095.SAMN05660299_00968"/>
<keyword evidence="4 6" id="KW-0028">Amino-acid biosynthesis</keyword>
<dbReference type="InterPro" id="IPR000362">
    <property type="entry name" value="Fumarate_lyase_fam"/>
</dbReference>
<keyword evidence="6" id="KW-0963">Cytoplasm</keyword>
<evidence type="ECO:0000256" key="4">
    <source>
        <dbReference type="ARBA" id="ARBA00022605"/>
    </source>
</evidence>
<sequence length="477" mass="53970">MKLWGGRFTKATDRNVEEFNSSIQFDCRMYAEDICGSIAHATMLAKQGIISDFDKEQIVAGLKNIYEQIEKGEFEFSIELEDIHMNVEKRLTDAIGEAGGRLHTGRSRNDQVALDTHMYVRKEIASVAVLLANLQEAIVKAAEKYSDTIMPGYTHMQRAQPVLFSHHLMAYFSMFSRDFKHLSYVWDITDIMPLGAGALAGTTYPLDQPYVAELLNFSTLYDNSMDAVSDRDYIISFLEFAANLMMHLSRLSEEFILWSSSEFKFIELDDAHCTGSSIMPQKKNPDICELVRGKTGRVYGHLMGILTMMKGIPMAYDKDMQEDKEGLFDVIDTLKFALAIYTAMIGGMKVNDRHMREVLENDFSNATDMADYLAKKGLPFREAHAVVGKAVQYCLQQGKVLQQLTLQELQEMSALFSEDIHHYLDIETCVSQRQTYNGTAPASVARQCTAGYNVIDNEKKHISQWNGIIASVYELVK</sequence>
<dbReference type="PRINTS" id="PR00145">
    <property type="entry name" value="ARGSUCLYASE"/>
</dbReference>
<dbReference type="GO" id="GO:0005829">
    <property type="term" value="C:cytosol"/>
    <property type="evidence" value="ECO:0007669"/>
    <property type="project" value="TreeGrafter"/>
</dbReference>
<organism evidence="9 10">
    <name type="scientific">Megasphaera paucivorans</name>
    <dbReference type="NCBI Taxonomy" id="349095"/>
    <lineage>
        <taxon>Bacteria</taxon>
        <taxon>Bacillati</taxon>
        <taxon>Bacillota</taxon>
        <taxon>Negativicutes</taxon>
        <taxon>Veillonellales</taxon>
        <taxon>Veillonellaceae</taxon>
        <taxon>Megasphaera</taxon>
    </lineage>
</organism>
<dbReference type="FunFam" id="1.20.200.10:FF:000015">
    <property type="entry name" value="argininosuccinate lyase isoform X2"/>
    <property type="match status" value="1"/>
</dbReference>
<dbReference type="PANTHER" id="PTHR43814:SF1">
    <property type="entry name" value="ARGININOSUCCINATE LYASE"/>
    <property type="match status" value="1"/>
</dbReference>
<dbReference type="UniPathway" id="UPA00068">
    <property type="reaction ID" value="UER00114"/>
</dbReference>
<dbReference type="InterPro" id="IPR024083">
    <property type="entry name" value="Fumarase/histidase_N"/>
</dbReference>
<dbReference type="Gene3D" id="1.10.275.10">
    <property type="entry name" value="Fumarase/aspartase (N-terminal domain)"/>
    <property type="match status" value="1"/>
</dbReference>
<comment type="subcellular location">
    <subcellularLocation>
        <location evidence="6">Cytoplasm</location>
    </subcellularLocation>
</comment>
<dbReference type="Proteomes" id="UP000199309">
    <property type="component" value="Unassembled WGS sequence"/>
</dbReference>
<dbReference type="OrthoDB" id="9769623at2"/>
<comment type="pathway">
    <text evidence="1 6">Amino-acid biosynthesis; L-arginine biosynthesis; L-arginine from L-ornithine and carbamoyl phosphate: step 3/3.</text>
</comment>
<dbReference type="FunFam" id="1.10.275.10:FF:000002">
    <property type="entry name" value="Argininosuccinate lyase"/>
    <property type="match status" value="1"/>
</dbReference>
<dbReference type="PANTHER" id="PTHR43814">
    <property type="entry name" value="ARGININOSUCCINATE LYASE"/>
    <property type="match status" value="1"/>
</dbReference>
<dbReference type="CDD" id="cd01359">
    <property type="entry name" value="Argininosuccinate_lyase"/>
    <property type="match status" value="1"/>
</dbReference>
<dbReference type="HAMAP" id="MF_00006">
    <property type="entry name" value="Arg_succ_lyase"/>
    <property type="match status" value="1"/>
</dbReference>
<evidence type="ECO:0000259" key="8">
    <source>
        <dbReference type="Pfam" id="PF14698"/>
    </source>
</evidence>
<dbReference type="InterPro" id="IPR008948">
    <property type="entry name" value="L-Aspartase-like"/>
</dbReference>
<evidence type="ECO:0000256" key="5">
    <source>
        <dbReference type="ARBA" id="ARBA00023239"/>
    </source>
</evidence>
<dbReference type="Pfam" id="PF14698">
    <property type="entry name" value="ASL_C2"/>
    <property type="match status" value="1"/>
</dbReference>
<dbReference type="Gene3D" id="1.20.200.10">
    <property type="entry name" value="Fumarase/aspartase (Central domain)"/>
    <property type="match status" value="1"/>
</dbReference>
<dbReference type="AlphaFoldDB" id="A0A1G9TJQ6"/>
<accession>A0A1G9TJQ6</accession>
<feature type="domain" description="Argininosuccinate lyase C-terminal" evidence="8">
    <location>
        <begin position="363"/>
        <end position="430"/>
    </location>
</feature>
<evidence type="ECO:0000256" key="3">
    <source>
        <dbReference type="ARBA" id="ARBA00022571"/>
    </source>
</evidence>
<dbReference type="PROSITE" id="PS00163">
    <property type="entry name" value="FUMARATE_LYASES"/>
    <property type="match status" value="1"/>
</dbReference>
<gene>
    <name evidence="6" type="primary">argH</name>
    <name evidence="9" type="ORF">SAMN05660299_00968</name>
</gene>
<dbReference type="InterPro" id="IPR022761">
    <property type="entry name" value="Fumarate_lyase_N"/>
</dbReference>
<comment type="catalytic activity">
    <reaction evidence="6">
        <text>2-(N(omega)-L-arginino)succinate = fumarate + L-arginine</text>
        <dbReference type="Rhea" id="RHEA:24020"/>
        <dbReference type="ChEBI" id="CHEBI:29806"/>
        <dbReference type="ChEBI" id="CHEBI:32682"/>
        <dbReference type="ChEBI" id="CHEBI:57472"/>
        <dbReference type="EC" id="4.3.2.1"/>
    </reaction>
</comment>
<evidence type="ECO:0000256" key="1">
    <source>
        <dbReference type="ARBA" id="ARBA00004941"/>
    </source>
</evidence>
<dbReference type="GO" id="GO:0042450">
    <property type="term" value="P:L-arginine biosynthetic process via ornithine"/>
    <property type="evidence" value="ECO:0007669"/>
    <property type="project" value="UniProtKB-UniRule"/>
</dbReference>
<dbReference type="InterPro" id="IPR009049">
    <property type="entry name" value="Argininosuccinate_lyase"/>
</dbReference>
<evidence type="ECO:0000259" key="7">
    <source>
        <dbReference type="Pfam" id="PF00206"/>
    </source>
</evidence>
<feature type="domain" description="Fumarate lyase N-terminal" evidence="7">
    <location>
        <begin position="6"/>
        <end position="300"/>
    </location>
</feature>
<evidence type="ECO:0000256" key="6">
    <source>
        <dbReference type="HAMAP-Rule" id="MF_00006"/>
    </source>
</evidence>
<dbReference type="InterPro" id="IPR020557">
    <property type="entry name" value="Fumarate_lyase_CS"/>
</dbReference>
<name>A0A1G9TJQ6_9FIRM</name>
<dbReference type="Pfam" id="PF00206">
    <property type="entry name" value="Lyase_1"/>
    <property type="match status" value="1"/>
</dbReference>
<dbReference type="SUPFAM" id="SSF48557">
    <property type="entry name" value="L-aspartase-like"/>
    <property type="match status" value="1"/>
</dbReference>
<dbReference type="RefSeq" id="WP_091648690.1">
    <property type="nucleotide sequence ID" value="NZ_FNHQ01000007.1"/>
</dbReference>
<dbReference type="EMBL" id="FNHQ01000007">
    <property type="protein sequence ID" value="SDM47967.1"/>
    <property type="molecule type" value="Genomic_DNA"/>
</dbReference>
<proteinExistence type="inferred from homology"/>
<protein>
    <recommendedName>
        <fullName evidence="2 6">Argininosuccinate lyase</fullName>
        <shortName evidence="6">ASAL</shortName>
        <ecNumber evidence="2 6">4.3.2.1</ecNumber>
    </recommendedName>
    <alternativeName>
        <fullName evidence="6">Arginosuccinase</fullName>
    </alternativeName>
</protein>
<dbReference type="EC" id="4.3.2.1" evidence="2 6"/>
<dbReference type="PRINTS" id="PR00149">
    <property type="entry name" value="FUMRATELYASE"/>
</dbReference>
<evidence type="ECO:0000313" key="10">
    <source>
        <dbReference type="Proteomes" id="UP000199309"/>
    </source>
</evidence>
<evidence type="ECO:0000256" key="2">
    <source>
        <dbReference type="ARBA" id="ARBA00012338"/>
    </source>
</evidence>
<dbReference type="NCBIfam" id="TIGR00838">
    <property type="entry name" value="argH"/>
    <property type="match status" value="1"/>
</dbReference>
<dbReference type="GO" id="GO:0004056">
    <property type="term" value="F:argininosuccinate lyase activity"/>
    <property type="evidence" value="ECO:0007669"/>
    <property type="project" value="UniProtKB-UniRule"/>
</dbReference>
<dbReference type="Gene3D" id="1.10.40.30">
    <property type="entry name" value="Fumarase/aspartase (C-terminal domain)"/>
    <property type="match status" value="1"/>
</dbReference>
<dbReference type="InterPro" id="IPR029419">
    <property type="entry name" value="Arg_succ_lyase_C"/>
</dbReference>
<keyword evidence="5 6" id="KW-0456">Lyase</keyword>
<dbReference type="FunFam" id="1.10.40.30:FF:000001">
    <property type="entry name" value="Argininosuccinate lyase"/>
    <property type="match status" value="1"/>
</dbReference>
<keyword evidence="10" id="KW-1185">Reference proteome</keyword>
<evidence type="ECO:0000313" key="9">
    <source>
        <dbReference type="EMBL" id="SDM47967.1"/>
    </source>
</evidence>
<keyword evidence="3 6" id="KW-0055">Arginine biosynthesis</keyword>